<dbReference type="AlphaFoldDB" id="A0A221MB69"/>
<dbReference type="RefSeq" id="WP_089531713.1">
    <property type="nucleotide sequence ID" value="NZ_CP022437.1"/>
</dbReference>
<proteinExistence type="predicted"/>
<dbReference type="OrthoDB" id="9759601at2"/>
<dbReference type="EMBL" id="CP022437">
    <property type="protein sequence ID" value="ASN04862.1"/>
    <property type="molecule type" value="Genomic_DNA"/>
</dbReference>
<sequence length="64" mass="7151">MRLASTKLIKPGTIVGQTVFNEGGKVLIQKGLGLTEKMINRLVFQGITYIYIVDELTNDIQIEQ</sequence>
<gene>
    <name evidence="1" type="ORF">CFK40_07465</name>
</gene>
<name>A0A221MB69_9BACI</name>
<dbReference type="Proteomes" id="UP000204391">
    <property type="component" value="Chromosome"/>
</dbReference>
<accession>A0A221MB69</accession>
<evidence type="ECO:0000313" key="1">
    <source>
        <dbReference type="EMBL" id="ASN04862.1"/>
    </source>
</evidence>
<evidence type="ECO:0000313" key="2">
    <source>
        <dbReference type="Proteomes" id="UP000204391"/>
    </source>
</evidence>
<protein>
    <submittedName>
        <fullName evidence="1">Uncharacterized protein</fullName>
    </submittedName>
</protein>
<dbReference type="KEGG" id="vne:CFK40_07465"/>
<reference evidence="1 2" key="1">
    <citation type="journal article" date="2003" name="Int. J. Syst. Evol. Microbiol.">
        <title>Virgibacillus carmonensis sp. nov., Virgibacillus necropolis sp. nov. and Virgibacillus picturae sp. nov., three novel species isolated from deteriorated mural paintings, transfer of the species of the genus salibacillus to Virgibacillus, as Virgibacillus marismortui comb. nov. and Virgibacillus salexigens comb. nov., and emended description of the genus Virgibacillus.</title>
        <authorList>
            <person name="Heyrman J."/>
            <person name="Logan N.A."/>
            <person name="Busse H.J."/>
            <person name="Balcaen A."/>
            <person name="Lebbe L."/>
            <person name="Rodriguez-Diaz M."/>
            <person name="Swings J."/>
            <person name="De Vos P."/>
        </authorList>
    </citation>
    <scope>NUCLEOTIDE SEQUENCE [LARGE SCALE GENOMIC DNA]</scope>
    <source>
        <strain evidence="1 2">LMG 19488</strain>
    </source>
</reference>
<keyword evidence="2" id="KW-1185">Reference proteome</keyword>
<organism evidence="1 2">
    <name type="scientific">Virgibacillus necropolis</name>
    <dbReference type="NCBI Taxonomy" id="163877"/>
    <lineage>
        <taxon>Bacteria</taxon>
        <taxon>Bacillati</taxon>
        <taxon>Bacillota</taxon>
        <taxon>Bacilli</taxon>
        <taxon>Bacillales</taxon>
        <taxon>Bacillaceae</taxon>
        <taxon>Virgibacillus</taxon>
    </lineage>
</organism>